<dbReference type="AlphaFoldDB" id="A7RT35"/>
<dbReference type="eggNOG" id="KOG3017">
    <property type="taxonomic scope" value="Eukaryota"/>
</dbReference>
<dbReference type="PANTHER" id="PTHR10334">
    <property type="entry name" value="CYSTEINE-RICH SECRETORY PROTEIN-RELATED"/>
    <property type="match status" value="1"/>
</dbReference>
<dbReference type="CDD" id="cd05382">
    <property type="entry name" value="CAP_GAPR1-like"/>
    <property type="match status" value="1"/>
</dbReference>
<dbReference type="Proteomes" id="UP000001593">
    <property type="component" value="Unassembled WGS sequence"/>
</dbReference>
<organism evidence="3 4">
    <name type="scientific">Nematostella vectensis</name>
    <name type="common">Starlet sea anemone</name>
    <dbReference type="NCBI Taxonomy" id="45351"/>
    <lineage>
        <taxon>Eukaryota</taxon>
        <taxon>Metazoa</taxon>
        <taxon>Cnidaria</taxon>
        <taxon>Anthozoa</taxon>
        <taxon>Hexacorallia</taxon>
        <taxon>Actiniaria</taxon>
        <taxon>Edwardsiidae</taxon>
        <taxon>Nematostella</taxon>
    </lineage>
</organism>
<evidence type="ECO:0000313" key="3">
    <source>
        <dbReference type="EMBL" id="EDO45389.1"/>
    </source>
</evidence>
<name>A7RT35_NEMVE</name>
<feature type="domain" description="SCP" evidence="2">
    <location>
        <begin position="204"/>
        <end position="341"/>
    </location>
</feature>
<dbReference type="Pfam" id="PF00188">
    <property type="entry name" value="CAP"/>
    <property type="match status" value="1"/>
</dbReference>
<dbReference type="EMBL" id="DS469536">
    <property type="protein sequence ID" value="EDO45389.1"/>
    <property type="molecule type" value="Genomic_DNA"/>
</dbReference>
<dbReference type="InterPro" id="IPR018244">
    <property type="entry name" value="Allrgn_V5/Tpx1_CS"/>
</dbReference>
<dbReference type="InterPro" id="IPR035940">
    <property type="entry name" value="CAP_sf"/>
</dbReference>
<dbReference type="PROSITE" id="PS01009">
    <property type="entry name" value="CRISP_1"/>
    <property type="match status" value="1"/>
</dbReference>
<keyword evidence="4" id="KW-1185">Reference proteome</keyword>
<dbReference type="GO" id="GO:0005615">
    <property type="term" value="C:extracellular space"/>
    <property type="evidence" value="ECO:0000318"/>
    <property type="project" value="GO_Central"/>
</dbReference>
<dbReference type="STRING" id="45351.A7RT35"/>
<dbReference type="InterPro" id="IPR034113">
    <property type="entry name" value="SCP_GAPR1-like"/>
</dbReference>
<feature type="region of interest" description="Disordered" evidence="1">
    <location>
        <begin position="133"/>
        <end position="203"/>
    </location>
</feature>
<evidence type="ECO:0000313" key="4">
    <source>
        <dbReference type="Proteomes" id="UP000001593"/>
    </source>
</evidence>
<dbReference type="OMA" id="YCSTIND"/>
<dbReference type="InParanoid" id="A7RT35"/>
<dbReference type="SUPFAM" id="SSF55797">
    <property type="entry name" value="PR-1-like"/>
    <property type="match status" value="1"/>
</dbReference>
<feature type="compositionally biased region" description="Low complexity" evidence="1">
    <location>
        <begin position="133"/>
        <end position="156"/>
    </location>
</feature>
<reference evidence="3 4" key="1">
    <citation type="journal article" date="2007" name="Science">
        <title>Sea anemone genome reveals ancestral eumetazoan gene repertoire and genomic organization.</title>
        <authorList>
            <person name="Putnam N.H."/>
            <person name="Srivastava M."/>
            <person name="Hellsten U."/>
            <person name="Dirks B."/>
            <person name="Chapman J."/>
            <person name="Salamov A."/>
            <person name="Terry A."/>
            <person name="Shapiro H."/>
            <person name="Lindquist E."/>
            <person name="Kapitonov V.V."/>
            <person name="Jurka J."/>
            <person name="Genikhovich G."/>
            <person name="Grigoriev I.V."/>
            <person name="Lucas S.M."/>
            <person name="Steele R.E."/>
            <person name="Finnerty J.R."/>
            <person name="Technau U."/>
            <person name="Martindale M.Q."/>
            <person name="Rokhsar D.S."/>
        </authorList>
    </citation>
    <scope>NUCLEOTIDE SEQUENCE [LARGE SCALE GENOMIC DNA]</scope>
    <source>
        <strain evidence="4">CH2 X CH6</strain>
    </source>
</reference>
<protein>
    <recommendedName>
        <fullName evidence="2">SCP domain-containing protein</fullName>
    </recommendedName>
</protein>
<dbReference type="SMART" id="SM00198">
    <property type="entry name" value="SCP"/>
    <property type="match status" value="1"/>
</dbReference>
<dbReference type="HOGENOM" id="CLU_722203_0_0_1"/>
<evidence type="ECO:0000256" key="1">
    <source>
        <dbReference type="SAM" id="MobiDB-lite"/>
    </source>
</evidence>
<feature type="compositionally biased region" description="Low complexity" evidence="1">
    <location>
        <begin position="163"/>
        <end position="196"/>
    </location>
</feature>
<dbReference type="Gene3D" id="3.40.33.10">
    <property type="entry name" value="CAP"/>
    <property type="match status" value="1"/>
</dbReference>
<dbReference type="InterPro" id="IPR014044">
    <property type="entry name" value="CAP_dom"/>
</dbReference>
<dbReference type="FunFam" id="3.40.33.10:FF:000002">
    <property type="entry name" value="Golgi-associated plant pathogenesis-related protein 1"/>
    <property type="match status" value="1"/>
</dbReference>
<sequence length="383" mass="40469">MISKKLSGGYLRSSGRHILGLSSSDPYSEICRAINSVPITVPNSTAVHGNRILRVPEKSSFREEVMGVIFRCGLLASLICSVLSAPGKPTPVKQDDDSQFKSLVIQGVAKYKPGGGSMVLSLIIQGAPGLMPGGAATTPGPSSAAPTSAAPTSAGPTTGGQTSGSTPGGTTAAPQTTPGGATSAASATPNGNAPTASPTIPKSGADEEALKAHNRLRKVHGVPAMTLDKELSKKAQAWAEKIAKDGDGSHDNNRGNVGENWNIACRPEKKSPTAAVVTWYNEVCKPGYTFGTESMGAAGHFTQVVWKSSTKMGFGMAEGTFQNFPCVFSVARYDKPGNYANRFSKNVVKGNFDRAKYCSKVKDRRRRRKRYDLPRFYIPEDLN</sequence>
<proteinExistence type="predicted"/>
<dbReference type="PRINTS" id="PR00837">
    <property type="entry name" value="V5TPXLIKE"/>
</dbReference>
<gene>
    <name evidence="3" type="ORF">NEMVEDRAFT_v1g240477</name>
</gene>
<dbReference type="InterPro" id="IPR001283">
    <property type="entry name" value="CRISP-related"/>
</dbReference>
<evidence type="ECO:0000259" key="2">
    <source>
        <dbReference type="SMART" id="SM00198"/>
    </source>
</evidence>
<accession>A7RT35</accession>